<evidence type="ECO:0000313" key="3">
    <source>
        <dbReference type="Proteomes" id="UP000255082"/>
    </source>
</evidence>
<evidence type="ECO:0000256" key="1">
    <source>
        <dbReference type="SAM" id="MobiDB-lite"/>
    </source>
</evidence>
<evidence type="ECO:0008006" key="4">
    <source>
        <dbReference type="Google" id="ProtNLM"/>
    </source>
</evidence>
<dbReference type="AlphaFoldDB" id="A0A378X593"/>
<organism evidence="2 3">
    <name type="scientific">Nocardia africana</name>
    <dbReference type="NCBI Taxonomy" id="134964"/>
    <lineage>
        <taxon>Bacteria</taxon>
        <taxon>Bacillati</taxon>
        <taxon>Actinomycetota</taxon>
        <taxon>Actinomycetes</taxon>
        <taxon>Mycobacteriales</taxon>
        <taxon>Nocardiaceae</taxon>
        <taxon>Nocardia</taxon>
    </lineage>
</organism>
<protein>
    <recommendedName>
        <fullName evidence="4">Methylase of polypeptide chain release factors</fullName>
    </recommendedName>
</protein>
<dbReference type="RefSeq" id="WP_372464302.1">
    <property type="nucleotide sequence ID" value="NZ_JAJFOE010000002.1"/>
</dbReference>
<accession>A0A378X593</accession>
<evidence type="ECO:0000313" key="2">
    <source>
        <dbReference type="EMBL" id="SUA48322.1"/>
    </source>
</evidence>
<dbReference type="Proteomes" id="UP000255082">
    <property type="component" value="Unassembled WGS sequence"/>
</dbReference>
<reference evidence="2 3" key="1">
    <citation type="submission" date="2018-06" db="EMBL/GenBank/DDBJ databases">
        <authorList>
            <consortium name="Pathogen Informatics"/>
            <person name="Doyle S."/>
        </authorList>
    </citation>
    <scope>NUCLEOTIDE SEQUENCE [LARGE SCALE GENOMIC DNA]</scope>
    <source>
        <strain evidence="2 3">NCTC13184</strain>
    </source>
</reference>
<sequence>MRPPGRPRTGNAGHLDSAAHSRTAAPAGRAVPGTSKPVGAITRGTTGINRLRRSDRWLSHDPLVVHRLRSAADPLVVDLGYGASPVTTLELAARLRRVRADVRVVGLEIDPERVVPDRDGVHFARGGFELAGLRPVLVRAFNVLRQYDESEVARAWATILGGLAPEGLLLEGTCDELGRRCAWILLDREGPLSLTLAWDPFTVGKPSDIAERLPKALIHRNIRGERVHTLLTAADRAWAHAAPMAVYGPRVRWRVAAELLREQGFPVRNYRRRMRDCVLSVPWECVRPD</sequence>
<feature type="region of interest" description="Disordered" evidence="1">
    <location>
        <begin position="1"/>
        <end position="42"/>
    </location>
</feature>
<proteinExistence type="predicted"/>
<dbReference type="EMBL" id="UGRU01000001">
    <property type="protein sequence ID" value="SUA48322.1"/>
    <property type="molecule type" value="Genomic_DNA"/>
</dbReference>
<gene>
    <name evidence="2" type="ORF">NCTC13184_06871</name>
</gene>
<name>A0A378X593_9NOCA</name>